<dbReference type="Gene3D" id="3.30.40.10">
    <property type="entry name" value="Zinc/RING finger domain, C3HC4 (zinc finger)"/>
    <property type="match status" value="1"/>
</dbReference>
<organism evidence="1 2">
    <name type="scientific">Schistosoma mattheei</name>
    <dbReference type="NCBI Taxonomy" id="31246"/>
    <lineage>
        <taxon>Eukaryota</taxon>
        <taxon>Metazoa</taxon>
        <taxon>Spiralia</taxon>
        <taxon>Lophotrochozoa</taxon>
        <taxon>Platyhelminthes</taxon>
        <taxon>Trematoda</taxon>
        <taxon>Digenea</taxon>
        <taxon>Strigeidida</taxon>
        <taxon>Schistosomatoidea</taxon>
        <taxon>Schistosomatidae</taxon>
        <taxon>Schistosoma</taxon>
    </lineage>
</organism>
<dbReference type="PROSITE" id="PS50271">
    <property type="entry name" value="ZF_UBP"/>
    <property type="match status" value="1"/>
</dbReference>
<dbReference type="EMBL" id="UZAL01032682">
    <property type="protein sequence ID" value="VDP61521.1"/>
    <property type="molecule type" value="Genomic_DNA"/>
</dbReference>
<dbReference type="SUPFAM" id="SSF57850">
    <property type="entry name" value="RING/U-box"/>
    <property type="match status" value="1"/>
</dbReference>
<gene>
    <name evidence="1" type="ORF">SMTD_LOCUS12669</name>
</gene>
<evidence type="ECO:0000313" key="2">
    <source>
        <dbReference type="Proteomes" id="UP000269396"/>
    </source>
</evidence>
<dbReference type="PANTHER" id="PTHR47665:SF1">
    <property type="entry name" value="HISTONE DEACETYLASE-LIKE PROTEIN"/>
    <property type="match status" value="1"/>
</dbReference>
<name>A0A183PE83_9TREM</name>
<reference evidence="1 2" key="1">
    <citation type="submission" date="2018-11" db="EMBL/GenBank/DDBJ databases">
        <authorList>
            <consortium name="Pathogen Informatics"/>
        </authorList>
    </citation>
    <scope>NUCLEOTIDE SEQUENCE [LARGE SCALE GENOMIC DNA]</scope>
    <source>
        <strain>Denwood</strain>
        <strain evidence="2">Zambia</strain>
    </source>
</reference>
<dbReference type="Proteomes" id="UP000269396">
    <property type="component" value="Unassembled WGS sequence"/>
</dbReference>
<accession>A0A183PE83</accession>
<protein>
    <submittedName>
        <fullName evidence="1">Uncharacterized protein</fullName>
    </submittedName>
</protein>
<dbReference type="GO" id="GO:0008270">
    <property type="term" value="F:zinc ion binding"/>
    <property type="evidence" value="ECO:0007669"/>
    <property type="project" value="InterPro"/>
</dbReference>
<sequence>MYPNLSKFFHLQIVKDNESFVFNSSLNNTSDRLSSTSISKQPSERQNSYETLNNNSESTVAKTSGVVIDPSESHQQQQPSTSNGNSFVSEDIHDFFGLPSSHEFTPHVFAVTPLSWCPHLTSVQNNPNWKPDVYCGRYANSHMIEHFTITKHSIVLSYADLSTWCYECESYVHNEVLFNMKRAVYQAKFGEDTPSSY</sequence>
<dbReference type="Pfam" id="PF02148">
    <property type="entry name" value="zf-UBP"/>
    <property type="match status" value="1"/>
</dbReference>
<dbReference type="STRING" id="31246.A0A183PE83"/>
<keyword evidence="2" id="KW-1185">Reference proteome</keyword>
<dbReference type="InterPro" id="IPR013083">
    <property type="entry name" value="Znf_RING/FYVE/PHD"/>
</dbReference>
<dbReference type="PANTHER" id="PTHR47665">
    <property type="entry name" value="HISTONE DEACETYLASE-LIKE PROTEIN"/>
    <property type="match status" value="1"/>
</dbReference>
<evidence type="ECO:0000313" key="1">
    <source>
        <dbReference type="EMBL" id="VDP61521.1"/>
    </source>
</evidence>
<proteinExistence type="predicted"/>
<dbReference type="InterPro" id="IPR001607">
    <property type="entry name" value="Znf_UBP"/>
</dbReference>
<dbReference type="AlphaFoldDB" id="A0A183PE83"/>